<dbReference type="InterPro" id="IPR004089">
    <property type="entry name" value="MCPsignal_dom"/>
</dbReference>
<dbReference type="GO" id="GO:0007165">
    <property type="term" value="P:signal transduction"/>
    <property type="evidence" value="ECO:0007669"/>
    <property type="project" value="UniProtKB-KW"/>
</dbReference>
<name>A0A0J8VI81_9GAMM</name>
<dbReference type="PRINTS" id="PR00260">
    <property type="entry name" value="CHEMTRNSDUCR"/>
</dbReference>
<accession>A0A0J8VI81</accession>
<dbReference type="PANTHER" id="PTHR32089:SF120">
    <property type="entry name" value="METHYL-ACCEPTING CHEMOTAXIS PROTEIN TLPQ"/>
    <property type="match status" value="1"/>
</dbReference>
<dbReference type="RefSeq" id="WP_048897102.1">
    <property type="nucleotide sequence ID" value="NZ_LELC01000001.1"/>
</dbReference>
<comment type="subcellular location">
    <subcellularLocation>
        <location evidence="1">Membrane</location>
    </subcellularLocation>
</comment>
<dbReference type="Pfam" id="PF00672">
    <property type="entry name" value="HAMP"/>
    <property type="match status" value="1"/>
</dbReference>
<keyword evidence="5" id="KW-0812">Transmembrane</keyword>
<dbReference type="Pfam" id="PF00015">
    <property type="entry name" value="MCPsignal"/>
    <property type="match status" value="1"/>
</dbReference>
<dbReference type="SUPFAM" id="SSF58104">
    <property type="entry name" value="Methyl-accepting chemotaxis protein (MCP) signaling domain"/>
    <property type="match status" value="1"/>
</dbReference>
<feature type="domain" description="HAMP" evidence="7">
    <location>
        <begin position="211"/>
        <end position="265"/>
    </location>
</feature>
<evidence type="ECO:0000256" key="1">
    <source>
        <dbReference type="ARBA" id="ARBA00004370"/>
    </source>
</evidence>
<dbReference type="PROSITE" id="PS50885">
    <property type="entry name" value="HAMP"/>
    <property type="match status" value="1"/>
</dbReference>
<protein>
    <submittedName>
        <fullName evidence="8">Methyl-accepting chemotaxis protein</fullName>
    </submittedName>
</protein>
<dbReference type="GO" id="GO:0006935">
    <property type="term" value="P:chemotaxis"/>
    <property type="evidence" value="ECO:0007669"/>
    <property type="project" value="InterPro"/>
</dbReference>
<evidence type="ECO:0000259" key="7">
    <source>
        <dbReference type="PROSITE" id="PS50885"/>
    </source>
</evidence>
<evidence type="ECO:0000313" key="9">
    <source>
        <dbReference type="Proteomes" id="UP000240481"/>
    </source>
</evidence>
<evidence type="ECO:0000256" key="4">
    <source>
        <dbReference type="PROSITE-ProRule" id="PRU00284"/>
    </source>
</evidence>
<gene>
    <name evidence="8" type="ORF">C9I94_02885</name>
</gene>
<dbReference type="InterPro" id="IPR024478">
    <property type="entry name" value="HlyB_4HB_MCP"/>
</dbReference>
<reference evidence="8 9" key="1">
    <citation type="submission" date="2018-01" db="EMBL/GenBank/DDBJ databases">
        <title>Whole genome sequencing of Histamine producing bacteria.</title>
        <authorList>
            <person name="Butler K."/>
        </authorList>
    </citation>
    <scope>NUCLEOTIDE SEQUENCE [LARGE SCALE GENOMIC DNA]</scope>
    <source>
        <strain evidence="8 9">DSM 24669</strain>
    </source>
</reference>
<dbReference type="InterPro" id="IPR004090">
    <property type="entry name" value="Chemotax_Me-accpt_rcpt"/>
</dbReference>
<feature type="transmembrane region" description="Helical" evidence="5">
    <location>
        <begin position="189"/>
        <end position="209"/>
    </location>
</feature>
<dbReference type="AlphaFoldDB" id="A0A0J8VI81"/>
<dbReference type="PROSITE" id="PS50111">
    <property type="entry name" value="CHEMOTAXIS_TRANSDUC_2"/>
    <property type="match status" value="1"/>
</dbReference>
<dbReference type="PANTHER" id="PTHR32089">
    <property type="entry name" value="METHYL-ACCEPTING CHEMOTAXIS PROTEIN MCPB"/>
    <property type="match status" value="1"/>
</dbReference>
<evidence type="ECO:0000256" key="3">
    <source>
        <dbReference type="ARBA" id="ARBA00029447"/>
    </source>
</evidence>
<organism evidence="8 9">
    <name type="scientific">Photobacterium swingsii</name>
    <dbReference type="NCBI Taxonomy" id="680026"/>
    <lineage>
        <taxon>Bacteria</taxon>
        <taxon>Pseudomonadati</taxon>
        <taxon>Pseudomonadota</taxon>
        <taxon>Gammaproteobacteria</taxon>
        <taxon>Vibrionales</taxon>
        <taxon>Vibrionaceae</taxon>
        <taxon>Photobacterium</taxon>
    </lineage>
</organism>
<keyword evidence="9" id="KW-1185">Reference proteome</keyword>
<evidence type="ECO:0000256" key="5">
    <source>
        <dbReference type="SAM" id="Phobius"/>
    </source>
</evidence>
<dbReference type="CDD" id="cd11386">
    <property type="entry name" value="MCP_signal"/>
    <property type="match status" value="1"/>
</dbReference>
<dbReference type="EMBL" id="PYLZ01000001">
    <property type="protein sequence ID" value="PSW26943.1"/>
    <property type="molecule type" value="Genomic_DNA"/>
</dbReference>
<dbReference type="GO" id="GO:0004888">
    <property type="term" value="F:transmembrane signaling receptor activity"/>
    <property type="evidence" value="ECO:0007669"/>
    <property type="project" value="InterPro"/>
</dbReference>
<dbReference type="GO" id="GO:0016020">
    <property type="term" value="C:membrane"/>
    <property type="evidence" value="ECO:0007669"/>
    <property type="project" value="UniProtKB-SubCell"/>
</dbReference>
<evidence type="ECO:0000256" key="2">
    <source>
        <dbReference type="ARBA" id="ARBA00023224"/>
    </source>
</evidence>
<dbReference type="FunFam" id="1.10.287.950:FF:000001">
    <property type="entry name" value="Methyl-accepting chemotaxis sensory transducer"/>
    <property type="match status" value="1"/>
</dbReference>
<dbReference type="OrthoDB" id="7054443at2"/>
<comment type="caution">
    <text evidence="8">The sequence shown here is derived from an EMBL/GenBank/DDBJ whole genome shotgun (WGS) entry which is preliminary data.</text>
</comment>
<keyword evidence="2 4" id="KW-0807">Transducer</keyword>
<dbReference type="Proteomes" id="UP000240481">
    <property type="component" value="Unassembled WGS sequence"/>
</dbReference>
<keyword evidence="5" id="KW-1133">Transmembrane helix</keyword>
<dbReference type="InterPro" id="IPR003660">
    <property type="entry name" value="HAMP_dom"/>
</dbReference>
<dbReference type="Gene3D" id="1.10.287.950">
    <property type="entry name" value="Methyl-accepting chemotaxis protein"/>
    <property type="match status" value="1"/>
</dbReference>
<dbReference type="Pfam" id="PF12729">
    <property type="entry name" value="4HB_MCP_1"/>
    <property type="match status" value="1"/>
</dbReference>
<dbReference type="STRING" id="680026.AB733_00985"/>
<sequence>MRISDLSIRKKMFAVFASISAAIIFLIFFIMNQLNHVNDSLVEFAETTVPSVVLVKNTQNEVITLRKDQFSLLPNIDHPQLINWIQGIVDSEKRINTYLSEYESGLWDDNDKQAYTQVTQAWQHYLNQSQEFIPALKRRDIDKANHIVLSSLSSFQKLQAALSNLEKLNQSYMTSDKATSNQRVEDTRLYAFVGVILLLGFMIGMGSLLSRQVCNPLELVMELAHKISSGDLTHRIARDKIGNDEMGQLADSFQQMQDKLLALIEQISSTATQLSASIEEVSAISEQTSQGMNEQQNQLNLIATAMNQMQATVNDVANNTEEASQSARNATSDAEEGRTVVQLSIENIQQAQRVIQQTGEMVEQLEQDSSNISMVVDVIQSIAEQTNLLALNAAIEAARAGEQGRGFAVVADEVRTLAGRTQSSTEEIVSIIDKLQSRSKTAVQGTSNSCELILRCVEQTEQTGNTIGQITASINDMAAMSIQIASACSEQSSVSEELQRNVEHINQFSGEVATGSSQTAQACMQLSQLAVNMQDVIRQFKIV</sequence>
<proteinExistence type="inferred from homology"/>
<dbReference type="CDD" id="cd06225">
    <property type="entry name" value="HAMP"/>
    <property type="match status" value="1"/>
</dbReference>
<dbReference type="SMART" id="SM00304">
    <property type="entry name" value="HAMP"/>
    <property type="match status" value="1"/>
</dbReference>
<keyword evidence="5" id="KW-0472">Membrane</keyword>
<feature type="transmembrane region" description="Helical" evidence="5">
    <location>
        <begin position="12"/>
        <end position="31"/>
    </location>
</feature>
<comment type="similarity">
    <text evidence="3">Belongs to the methyl-accepting chemotaxis (MCP) protein family.</text>
</comment>
<evidence type="ECO:0000259" key="6">
    <source>
        <dbReference type="PROSITE" id="PS50111"/>
    </source>
</evidence>
<feature type="domain" description="Methyl-accepting transducer" evidence="6">
    <location>
        <begin position="270"/>
        <end position="506"/>
    </location>
</feature>
<evidence type="ECO:0000313" key="8">
    <source>
        <dbReference type="EMBL" id="PSW26943.1"/>
    </source>
</evidence>
<dbReference type="SMART" id="SM00283">
    <property type="entry name" value="MA"/>
    <property type="match status" value="1"/>
</dbReference>